<dbReference type="eggNOG" id="arCOG09605">
    <property type="taxonomic scope" value="Archaea"/>
</dbReference>
<keyword evidence="2" id="KW-1133">Transmembrane helix</keyword>
<gene>
    <name evidence="3" type="ordered locus">Mhun_2763</name>
</gene>
<keyword evidence="2" id="KW-0472">Membrane</keyword>
<dbReference type="STRING" id="323259.Mhun_2763"/>
<feature type="region of interest" description="Disordered" evidence="1">
    <location>
        <begin position="266"/>
        <end position="290"/>
    </location>
</feature>
<feature type="compositionally biased region" description="Pro residues" evidence="1">
    <location>
        <begin position="276"/>
        <end position="290"/>
    </location>
</feature>
<protein>
    <submittedName>
        <fullName evidence="3">Uncharacterized protein</fullName>
    </submittedName>
</protein>
<dbReference type="EMBL" id="CP000254">
    <property type="protein sequence ID" value="ABD42458.1"/>
    <property type="molecule type" value="Genomic_DNA"/>
</dbReference>
<reference evidence="4" key="1">
    <citation type="journal article" date="2016" name="Stand. Genomic Sci.">
        <title>Complete genome sequence of Methanospirillum hungatei type strain JF1.</title>
        <authorList>
            <person name="Gunsalus R.P."/>
            <person name="Cook L.E."/>
            <person name="Crable B."/>
            <person name="Rohlin L."/>
            <person name="McDonald E."/>
            <person name="Mouttaki H."/>
            <person name="Sieber J.R."/>
            <person name="Poweleit N."/>
            <person name="Zhou H."/>
            <person name="Lapidus A.L."/>
            <person name="Daligault H.E."/>
            <person name="Land M."/>
            <person name="Gilna P."/>
            <person name="Ivanova N."/>
            <person name="Kyrpides N."/>
            <person name="Culley D.E."/>
            <person name="McInerney M.J."/>
        </authorList>
    </citation>
    <scope>NUCLEOTIDE SEQUENCE [LARGE SCALE GENOMIC DNA]</scope>
    <source>
        <strain evidence="4">ATCC 27890 / DSM 864 / NBRC 100397 / JF-1</strain>
    </source>
</reference>
<evidence type="ECO:0000256" key="2">
    <source>
        <dbReference type="SAM" id="Phobius"/>
    </source>
</evidence>
<dbReference type="InParanoid" id="Q2FU25"/>
<feature type="transmembrane region" description="Helical" evidence="2">
    <location>
        <begin position="297"/>
        <end position="314"/>
    </location>
</feature>
<sequence length="316" mass="34356">MPDPRLIFSILILSLIFSLHGGVIADITLYTTDFSDATGWETNSPSSFYLDEGKGQYHYQITGGTGSYAYYPLSGPFTGPFTLEFDVHPVLTEEKSSFRFGLGTEGYDSQKGPVVLAELYNQNGEGAFALTAISKENLRSQTYSIPGKANYSGKTVRFVDGEEYHIRLTWYPVEKRVSMTVTAPGDDTPLFSHFVMVTGKMEEFTHLFLTSIGEGQNGRKAHGYIDNISLTSPSSVLATPEPVITSQEPTPTPTLVTSVTSVVPGQNGEPVDITPDPIPKRTPLPAPPTPVPTEKSGLLPLIGILGVGFVLLLFRR</sequence>
<evidence type="ECO:0000313" key="4">
    <source>
        <dbReference type="Proteomes" id="UP000001941"/>
    </source>
</evidence>
<dbReference type="RefSeq" id="WP_011449714.1">
    <property type="nucleotide sequence ID" value="NC_007796.1"/>
</dbReference>
<keyword evidence="4" id="KW-1185">Reference proteome</keyword>
<dbReference type="GeneID" id="3922712"/>
<dbReference type="KEGG" id="mhu:Mhun_2763"/>
<evidence type="ECO:0000256" key="1">
    <source>
        <dbReference type="SAM" id="MobiDB-lite"/>
    </source>
</evidence>
<accession>Q2FU25</accession>
<dbReference type="AlphaFoldDB" id="Q2FU25"/>
<name>Q2FU25_METHJ</name>
<dbReference type="OrthoDB" id="117459at2157"/>
<organism evidence="3 4">
    <name type="scientific">Methanospirillum hungatei JF-1 (strain ATCC 27890 / DSM 864 / NBRC 100397 / JF-1)</name>
    <dbReference type="NCBI Taxonomy" id="323259"/>
    <lineage>
        <taxon>Archaea</taxon>
        <taxon>Methanobacteriati</taxon>
        <taxon>Methanobacteriota</taxon>
        <taxon>Stenosarchaea group</taxon>
        <taxon>Methanomicrobia</taxon>
        <taxon>Methanomicrobiales</taxon>
        <taxon>Methanospirillaceae</taxon>
        <taxon>Methanospirillum</taxon>
    </lineage>
</organism>
<dbReference type="EnsemblBacteria" id="ABD42458">
    <property type="protein sequence ID" value="ABD42458"/>
    <property type="gene ID" value="Mhun_2763"/>
</dbReference>
<evidence type="ECO:0000313" key="3">
    <source>
        <dbReference type="EMBL" id="ABD42458.1"/>
    </source>
</evidence>
<proteinExistence type="predicted"/>
<dbReference type="HOGENOM" id="CLU_878821_0_0_2"/>
<keyword evidence="2" id="KW-0812">Transmembrane</keyword>
<dbReference type="Proteomes" id="UP000001941">
    <property type="component" value="Chromosome"/>
</dbReference>